<evidence type="ECO:0000313" key="2">
    <source>
        <dbReference type="EMBL" id="MBK7677146.1"/>
    </source>
</evidence>
<feature type="compositionally biased region" description="Basic residues" evidence="1">
    <location>
        <begin position="76"/>
        <end position="92"/>
    </location>
</feature>
<sequence length="146" mass="15765">MVTSDAGTRFDRRGISSITAALPIDRRTVGQCALRTSSGISSTWRKKRVASGLLPSTLPNWPIMIEIETPLSRPTRIGRARKSARPPRRRKLAATQKTPVSSVRATENERYMPLLPAASGATTAAIMAQVAASGPMINWREVPASA</sequence>
<gene>
    <name evidence="2" type="ORF">IPJ27_21690</name>
</gene>
<dbReference type="EMBL" id="JADJMH010000034">
    <property type="protein sequence ID" value="MBK7677146.1"/>
    <property type="molecule type" value="Genomic_DNA"/>
</dbReference>
<protein>
    <submittedName>
        <fullName evidence="2">Uncharacterized protein</fullName>
    </submittedName>
</protein>
<accession>A0A935Q401</accession>
<organism evidence="2 3">
    <name type="scientific">Candidatus Accumulibacter proximus</name>
    <dbReference type="NCBI Taxonomy" id="2954385"/>
    <lineage>
        <taxon>Bacteria</taxon>
        <taxon>Pseudomonadati</taxon>
        <taxon>Pseudomonadota</taxon>
        <taxon>Betaproteobacteria</taxon>
        <taxon>Candidatus Accumulibacter</taxon>
    </lineage>
</organism>
<evidence type="ECO:0000256" key="1">
    <source>
        <dbReference type="SAM" id="MobiDB-lite"/>
    </source>
</evidence>
<proteinExistence type="predicted"/>
<dbReference type="AlphaFoldDB" id="A0A935Q401"/>
<comment type="caution">
    <text evidence="2">The sequence shown here is derived from an EMBL/GenBank/DDBJ whole genome shotgun (WGS) entry which is preliminary data.</text>
</comment>
<name>A0A935Q401_9PROT</name>
<dbReference type="Proteomes" id="UP000697998">
    <property type="component" value="Unassembled WGS sequence"/>
</dbReference>
<reference evidence="2 3" key="1">
    <citation type="submission" date="2020-10" db="EMBL/GenBank/DDBJ databases">
        <title>Connecting structure to function with the recovery of over 1000 high-quality activated sludge metagenome-assembled genomes encoding full-length rRNA genes using long-read sequencing.</title>
        <authorList>
            <person name="Singleton C.M."/>
            <person name="Petriglieri F."/>
            <person name="Kristensen J.M."/>
            <person name="Kirkegaard R.H."/>
            <person name="Michaelsen T.Y."/>
            <person name="Andersen M.H."/>
            <person name="Karst S.M."/>
            <person name="Dueholm M.S."/>
            <person name="Nielsen P.H."/>
            <person name="Albertsen M."/>
        </authorList>
    </citation>
    <scope>NUCLEOTIDE SEQUENCE [LARGE SCALE GENOMIC DNA]</scope>
    <source>
        <strain evidence="2">EsbW_18-Q3-R4-48_BATAC.285</strain>
    </source>
</reference>
<feature type="compositionally biased region" description="Polar residues" evidence="1">
    <location>
        <begin position="95"/>
        <end position="104"/>
    </location>
</feature>
<evidence type="ECO:0000313" key="3">
    <source>
        <dbReference type="Proteomes" id="UP000697998"/>
    </source>
</evidence>
<feature type="region of interest" description="Disordered" evidence="1">
    <location>
        <begin position="74"/>
        <end position="104"/>
    </location>
</feature>